<accession>A0A0A9JFT0</accession>
<reference evidence="1" key="2">
    <citation type="journal article" date="2015" name="Data Brief">
        <title>Shoot transcriptome of the giant reed, Arundo donax.</title>
        <authorList>
            <person name="Barrero R.A."/>
            <person name="Guerrero F.D."/>
            <person name="Moolhuijzen P."/>
            <person name="Goolsby J.A."/>
            <person name="Tidwell J."/>
            <person name="Bellgard S.E."/>
            <person name="Bellgard M.I."/>
        </authorList>
    </citation>
    <scope>NUCLEOTIDE SEQUENCE</scope>
    <source>
        <tissue evidence="1">Shoot tissue taken approximately 20 cm above the soil surface</tissue>
    </source>
</reference>
<dbReference type="AlphaFoldDB" id="A0A0A9JFT0"/>
<evidence type="ECO:0000313" key="1">
    <source>
        <dbReference type="EMBL" id="JAD16613.1"/>
    </source>
</evidence>
<reference evidence="1" key="1">
    <citation type="submission" date="2014-09" db="EMBL/GenBank/DDBJ databases">
        <authorList>
            <person name="Magalhaes I.L.F."/>
            <person name="Oliveira U."/>
            <person name="Santos F.R."/>
            <person name="Vidigal T.H.D.A."/>
            <person name="Brescovit A.D."/>
            <person name="Santos A.J."/>
        </authorList>
    </citation>
    <scope>NUCLEOTIDE SEQUENCE</scope>
    <source>
        <tissue evidence="1">Shoot tissue taken approximately 20 cm above the soil surface</tissue>
    </source>
</reference>
<name>A0A0A9JFT0_ARUDO</name>
<sequence>MMELIFIGSHYAYVHTTGRRAVESLGSLGRSTTGAYILIVNSCNLILPN</sequence>
<protein>
    <submittedName>
        <fullName evidence="1">Uncharacterized protein</fullName>
    </submittedName>
</protein>
<organism evidence="1">
    <name type="scientific">Arundo donax</name>
    <name type="common">Giant reed</name>
    <name type="synonym">Donax arundinaceus</name>
    <dbReference type="NCBI Taxonomy" id="35708"/>
    <lineage>
        <taxon>Eukaryota</taxon>
        <taxon>Viridiplantae</taxon>
        <taxon>Streptophyta</taxon>
        <taxon>Embryophyta</taxon>
        <taxon>Tracheophyta</taxon>
        <taxon>Spermatophyta</taxon>
        <taxon>Magnoliopsida</taxon>
        <taxon>Liliopsida</taxon>
        <taxon>Poales</taxon>
        <taxon>Poaceae</taxon>
        <taxon>PACMAD clade</taxon>
        <taxon>Arundinoideae</taxon>
        <taxon>Arundineae</taxon>
        <taxon>Arundo</taxon>
    </lineage>
</organism>
<dbReference type="EMBL" id="GBRH01281282">
    <property type="protein sequence ID" value="JAD16613.1"/>
    <property type="molecule type" value="Transcribed_RNA"/>
</dbReference>
<proteinExistence type="predicted"/>